<evidence type="ECO:0000256" key="1">
    <source>
        <dbReference type="SAM" id="MobiDB-lite"/>
    </source>
</evidence>
<evidence type="ECO:0000313" key="3">
    <source>
        <dbReference type="Proteomes" id="UP001642484"/>
    </source>
</evidence>
<comment type="caution">
    <text evidence="2">The sequence shown here is derived from an EMBL/GenBank/DDBJ whole genome shotgun (WGS) entry which is preliminary data.</text>
</comment>
<dbReference type="EMBL" id="CAXAMN010026376">
    <property type="protein sequence ID" value="CAK9102618.1"/>
    <property type="molecule type" value="Genomic_DNA"/>
</dbReference>
<reference evidence="2 3" key="1">
    <citation type="submission" date="2024-02" db="EMBL/GenBank/DDBJ databases">
        <authorList>
            <person name="Chen Y."/>
            <person name="Shah S."/>
            <person name="Dougan E. K."/>
            <person name="Thang M."/>
            <person name="Chan C."/>
        </authorList>
    </citation>
    <scope>NUCLEOTIDE SEQUENCE [LARGE SCALE GENOMIC DNA]</scope>
</reference>
<accession>A0ABP0RPQ1</accession>
<feature type="compositionally biased region" description="Basic residues" evidence="1">
    <location>
        <begin position="234"/>
        <end position="249"/>
    </location>
</feature>
<feature type="region of interest" description="Disordered" evidence="1">
    <location>
        <begin position="300"/>
        <end position="327"/>
    </location>
</feature>
<proteinExistence type="predicted"/>
<feature type="region of interest" description="Disordered" evidence="1">
    <location>
        <begin position="226"/>
        <end position="266"/>
    </location>
</feature>
<keyword evidence="3" id="KW-1185">Reference proteome</keyword>
<dbReference type="Proteomes" id="UP001642484">
    <property type="component" value="Unassembled WGS sequence"/>
</dbReference>
<evidence type="ECO:0000313" key="2">
    <source>
        <dbReference type="EMBL" id="CAK9102618.1"/>
    </source>
</evidence>
<name>A0ABP0RPQ1_9DINO</name>
<sequence length="432" mass="48723">MSRRLEDTFEEEVMERIEKEAQNPIPTIPVESQTQVAEVDDHQLVAGHEAAEQKDTEPVMCPKCQLPINAENSVAKYIAKGDSSQSSFLCKSCHSTDVMCSRHFSEMPSGWNNLSDEEQVSFYRRVLAEKQRGPLRFKVLRTELKDTLVKKKIEETRKGSKGKFEPLETYRLRGYDIEKIQELAEMETHPILGPTYRVDINHVCTESIEQTVEEAINAVDRKVLREKLPEHMIPKPKPKPAPKKKGRGKGKGEPEEHNEDEKKEEAVEIPPDPIFVDLMDMDSCSDAEIQVIEPGEEKLTAKQLERKRKREELKEARTTRAKQEKGSRELVNLASKAITSVQPALTKLENAEKSIAKCRDKIEDITIEQLDESLKWCKDVLTEAHAIMKKVGSGGLALDSEYTVIRSKVIGPEVKACNSVAKAVAIAKKGAK</sequence>
<protein>
    <submittedName>
        <fullName evidence="2">Uncharacterized protein</fullName>
    </submittedName>
</protein>
<organism evidence="2 3">
    <name type="scientific">Durusdinium trenchii</name>
    <dbReference type="NCBI Taxonomy" id="1381693"/>
    <lineage>
        <taxon>Eukaryota</taxon>
        <taxon>Sar</taxon>
        <taxon>Alveolata</taxon>
        <taxon>Dinophyceae</taxon>
        <taxon>Suessiales</taxon>
        <taxon>Symbiodiniaceae</taxon>
        <taxon>Durusdinium</taxon>
    </lineage>
</organism>
<gene>
    <name evidence="2" type="ORF">CCMP2556_LOCUS48275</name>
</gene>
<feature type="compositionally biased region" description="Basic and acidic residues" evidence="1">
    <location>
        <begin position="250"/>
        <end position="266"/>
    </location>
</feature>